<evidence type="ECO:0000256" key="6">
    <source>
        <dbReference type="SAM" id="Phobius"/>
    </source>
</evidence>
<keyword evidence="2" id="KW-1003">Cell membrane</keyword>
<evidence type="ECO:0000256" key="2">
    <source>
        <dbReference type="ARBA" id="ARBA00022475"/>
    </source>
</evidence>
<dbReference type="RefSeq" id="WP_093330043.1">
    <property type="nucleotide sequence ID" value="NZ_AP027363.1"/>
</dbReference>
<sequence length="376" mass="41752">MTTINEPQTPYLTQEETREVLTPFAFELDKSLYGTPLASPWRRLVALLIDLLLVAMLSGAPGELLAFLVAFIIFRASNRKPLKTLPSGRVVGRKRRFIVRLLAAFVILIVLLVTLPQVFKGDNSYYNPGDNNQDTLTTEQKVELAIIAAVAANKMEQSDCQQDLSCWEALLQDDMQHPASMHVDDKVVKEGLEDIINETPLSKEDKKSLAQTLYSSYKKFQALEQTSNPVVDEEQITTATPDAAPEQVEEKSLEQEVEEDIVKASSPIMSLLEYIKGIISDLGLGFGWAALYFTVFTARFRGRTPGKKLLGIQVIQLDGTHLSLWDSFGRYGGYGAGLATGLLGFMQILWDPNRQAIQDKISATVVIRTNAKAMHS</sequence>
<dbReference type="PANTHER" id="PTHR36115">
    <property type="entry name" value="PROLINE-RICH ANTIGEN HOMOLOG-RELATED"/>
    <property type="match status" value="1"/>
</dbReference>
<evidence type="ECO:0000259" key="7">
    <source>
        <dbReference type="Pfam" id="PF06271"/>
    </source>
</evidence>
<dbReference type="GO" id="GO:0005886">
    <property type="term" value="C:plasma membrane"/>
    <property type="evidence" value="ECO:0007669"/>
    <property type="project" value="UniProtKB-SubCell"/>
</dbReference>
<keyword evidence="5 6" id="KW-0472">Membrane</keyword>
<keyword evidence="9" id="KW-1185">Reference proteome</keyword>
<dbReference type="Pfam" id="PF06271">
    <property type="entry name" value="RDD"/>
    <property type="match status" value="1"/>
</dbReference>
<dbReference type="PANTHER" id="PTHR36115:SF6">
    <property type="entry name" value="PROLINE-RICH ANTIGEN HOMOLOG"/>
    <property type="match status" value="1"/>
</dbReference>
<dbReference type="InterPro" id="IPR010432">
    <property type="entry name" value="RDD"/>
</dbReference>
<gene>
    <name evidence="8" type="ORF">SAMN05660429_02136</name>
</gene>
<protein>
    <submittedName>
        <fullName evidence="8">RDD family protein</fullName>
    </submittedName>
</protein>
<feature type="transmembrane region" description="Helical" evidence="6">
    <location>
        <begin position="97"/>
        <end position="119"/>
    </location>
</feature>
<dbReference type="OrthoDB" id="9787732at2"/>
<evidence type="ECO:0000256" key="4">
    <source>
        <dbReference type="ARBA" id="ARBA00022989"/>
    </source>
</evidence>
<proteinExistence type="predicted"/>
<evidence type="ECO:0000313" key="8">
    <source>
        <dbReference type="EMBL" id="SET57614.1"/>
    </source>
</evidence>
<evidence type="ECO:0000256" key="1">
    <source>
        <dbReference type="ARBA" id="ARBA00004651"/>
    </source>
</evidence>
<comment type="subcellular location">
    <subcellularLocation>
        <location evidence="1">Cell membrane</location>
        <topology evidence="1">Multi-pass membrane protein</topology>
    </subcellularLocation>
</comment>
<dbReference type="AlphaFoldDB" id="A0A1I0FHW3"/>
<feature type="transmembrane region" description="Helical" evidence="6">
    <location>
        <begin position="44"/>
        <end position="76"/>
    </location>
</feature>
<evidence type="ECO:0000256" key="3">
    <source>
        <dbReference type="ARBA" id="ARBA00022692"/>
    </source>
</evidence>
<feature type="transmembrane region" description="Helical" evidence="6">
    <location>
        <begin position="331"/>
        <end position="350"/>
    </location>
</feature>
<organism evidence="8 9">
    <name type="scientific">Thalassotalea agarivorans</name>
    <name type="common">Thalassomonas agarivorans</name>
    <dbReference type="NCBI Taxonomy" id="349064"/>
    <lineage>
        <taxon>Bacteria</taxon>
        <taxon>Pseudomonadati</taxon>
        <taxon>Pseudomonadota</taxon>
        <taxon>Gammaproteobacteria</taxon>
        <taxon>Alteromonadales</taxon>
        <taxon>Colwelliaceae</taxon>
        <taxon>Thalassotalea</taxon>
    </lineage>
</organism>
<evidence type="ECO:0000313" key="9">
    <source>
        <dbReference type="Proteomes" id="UP000199308"/>
    </source>
</evidence>
<keyword evidence="4 6" id="KW-1133">Transmembrane helix</keyword>
<evidence type="ECO:0000256" key="5">
    <source>
        <dbReference type="ARBA" id="ARBA00023136"/>
    </source>
</evidence>
<dbReference type="InterPro" id="IPR051791">
    <property type="entry name" value="Pra-immunoreactive"/>
</dbReference>
<feature type="transmembrane region" description="Helical" evidence="6">
    <location>
        <begin position="274"/>
        <end position="297"/>
    </location>
</feature>
<reference evidence="8 9" key="1">
    <citation type="submission" date="2016-10" db="EMBL/GenBank/DDBJ databases">
        <authorList>
            <person name="de Groot N.N."/>
        </authorList>
    </citation>
    <scope>NUCLEOTIDE SEQUENCE [LARGE SCALE GENOMIC DNA]</scope>
    <source>
        <strain evidence="8 9">DSM 19706</strain>
    </source>
</reference>
<keyword evidence="3 6" id="KW-0812">Transmembrane</keyword>
<name>A0A1I0FHW3_THASX</name>
<dbReference type="EMBL" id="FOHK01000009">
    <property type="protein sequence ID" value="SET57614.1"/>
    <property type="molecule type" value="Genomic_DNA"/>
</dbReference>
<dbReference type="STRING" id="349064.SAMN05660429_02136"/>
<dbReference type="Proteomes" id="UP000199308">
    <property type="component" value="Unassembled WGS sequence"/>
</dbReference>
<accession>A0A1I0FHW3</accession>
<feature type="domain" description="RDD" evidence="7">
    <location>
        <begin position="286"/>
        <end position="362"/>
    </location>
</feature>